<dbReference type="Pfam" id="PF00109">
    <property type="entry name" value="ketoacyl-synt"/>
    <property type="match status" value="1"/>
</dbReference>
<evidence type="ECO:0000256" key="7">
    <source>
        <dbReference type="PROSITE-ProRule" id="PRU01363"/>
    </source>
</evidence>
<dbReference type="SUPFAM" id="SSF47336">
    <property type="entry name" value="ACP-like"/>
    <property type="match status" value="1"/>
</dbReference>
<dbReference type="InterPro" id="IPR049552">
    <property type="entry name" value="PKS_DH_N"/>
</dbReference>
<organism evidence="12 13">
    <name type="scientific">Cohaesibacter marisflavi</name>
    <dbReference type="NCBI Taxonomy" id="655353"/>
    <lineage>
        <taxon>Bacteria</taxon>
        <taxon>Pseudomonadati</taxon>
        <taxon>Pseudomonadota</taxon>
        <taxon>Alphaproteobacteria</taxon>
        <taxon>Hyphomicrobiales</taxon>
        <taxon>Cohaesibacteraceae</taxon>
    </lineage>
</organism>
<dbReference type="InterPro" id="IPR014030">
    <property type="entry name" value="Ketoacyl_synth_N"/>
</dbReference>
<dbReference type="PANTHER" id="PTHR43775">
    <property type="entry name" value="FATTY ACID SYNTHASE"/>
    <property type="match status" value="1"/>
</dbReference>
<evidence type="ECO:0000256" key="1">
    <source>
        <dbReference type="ARBA" id="ARBA00022450"/>
    </source>
</evidence>
<dbReference type="GO" id="GO:0004312">
    <property type="term" value="F:fatty acid synthase activity"/>
    <property type="evidence" value="ECO:0007669"/>
    <property type="project" value="TreeGrafter"/>
</dbReference>
<dbReference type="SMART" id="SM00829">
    <property type="entry name" value="PKS_ER"/>
    <property type="match status" value="1"/>
</dbReference>
<dbReference type="Pfam" id="PF16197">
    <property type="entry name" value="KAsynt_C_assoc"/>
    <property type="match status" value="1"/>
</dbReference>
<keyword evidence="1" id="KW-0596">Phosphopantetheine</keyword>
<feature type="region of interest" description="N-terminal hotdog fold" evidence="7">
    <location>
        <begin position="909"/>
        <end position="1028"/>
    </location>
</feature>
<feature type="domain" description="PKS/mFAS DH" evidence="11">
    <location>
        <begin position="909"/>
        <end position="1197"/>
    </location>
</feature>
<name>A0A1I5IRH5_9HYPH</name>
<dbReference type="GO" id="GO:0004315">
    <property type="term" value="F:3-oxoacyl-[acyl-carrier-protein] synthase activity"/>
    <property type="evidence" value="ECO:0007669"/>
    <property type="project" value="InterPro"/>
</dbReference>
<dbReference type="SUPFAM" id="SSF55048">
    <property type="entry name" value="Probable ACP-binding domain of malonyl-CoA ACP transacylase"/>
    <property type="match status" value="1"/>
</dbReference>
<dbReference type="GO" id="GO:0031177">
    <property type="term" value="F:phosphopantetheine binding"/>
    <property type="evidence" value="ECO:0007669"/>
    <property type="project" value="InterPro"/>
</dbReference>
<evidence type="ECO:0000259" key="10">
    <source>
        <dbReference type="PROSITE" id="PS52004"/>
    </source>
</evidence>
<dbReference type="Pfam" id="PF08659">
    <property type="entry name" value="KR"/>
    <property type="match status" value="1"/>
</dbReference>
<dbReference type="SUPFAM" id="SSF50129">
    <property type="entry name" value="GroES-like"/>
    <property type="match status" value="1"/>
</dbReference>
<dbReference type="PROSITE" id="PS50075">
    <property type="entry name" value="CARRIER"/>
    <property type="match status" value="1"/>
</dbReference>
<dbReference type="InterPro" id="IPR029063">
    <property type="entry name" value="SAM-dependent_MTases_sf"/>
</dbReference>
<evidence type="ECO:0000259" key="9">
    <source>
        <dbReference type="PROSITE" id="PS50075"/>
    </source>
</evidence>
<dbReference type="InterPro" id="IPR050091">
    <property type="entry name" value="PKS_NRPS_Biosynth_Enz"/>
</dbReference>
<evidence type="ECO:0000256" key="8">
    <source>
        <dbReference type="SAM" id="MobiDB-lite"/>
    </source>
</evidence>
<keyword evidence="3 12" id="KW-0808">Transferase</keyword>
<keyword evidence="6" id="KW-0012">Acyltransferase</keyword>
<dbReference type="Pfam" id="PF08240">
    <property type="entry name" value="ADH_N"/>
    <property type="match status" value="1"/>
</dbReference>
<dbReference type="SMART" id="SM00822">
    <property type="entry name" value="PKS_KR"/>
    <property type="match status" value="1"/>
</dbReference>
<dbReference type="InterPro" id="IPR013149">
    <property type="entry name" value="ADH-like_C"/>
</dbReference>
<keyword evidence="13" id="KW-1185">Reference proteome</keyword>
<dbReference type="PANTHER" id="PTHR43775:SF37">
    <property type="entry name" value="SI:DKEY-61P9.11"/>
    <property type="match status" value="1"/>
</dbReference>
<evidence type="ECO:0000256" key="5">
    <source>
        <dbReference type="ARBA" id="ARBA00023268"/>
    </source>
</evidence>
<dbReference type="RefSeq" id="WP_090074104.1">
    <property type="nucleotide sequence ID" value="NZ_FOVR01000009.1"/>
</dbReference>
<dbReference type="SMART" id="SM00825">
    <property type="entry name" value="PKS_KS"/>
    <property type="match status" value="1"/>
</dbReference>
<sequence>MSDNWVEVIGRACRLPGANSVSEFWDLLVSNECSVGEIGQDRFSTFRYLHPKSGQAGKTYTFRAGILDDVWGFDPSVFSLSPREATQMDPQQRLLLMLVWEALEEAGLPISEVAGSNIGVFVGNSGSDHSNRFFFDPASSDSFMMTGNTLSLVSNRISYVYDLHGPSFTVDTACSSSLVALDLALKRLQSGEIDTAIVAGVNLLLSPFPFVGFAAASMLSPQGLCRPFDEDANGYVRAEGAVALVLQRKEVFDPKLQKSFGRIVASGINSDGRTSGVALPSMDFQSALLKQLYSDIDLDPNALAFIEAHGTGTRVGDPAEAFALGQVLGQKRDKPLPIGSVKSNLGHLEPASGLVSVLKSLLSLENNLLPASLHIENPNPDIPFEDLNLALNSEATVLKKGKDIRYAGINNFGFGGTNAHVLVSDTKPVRPAKAKPLAASTKSGGETTAEPSTPTLLVLSTRTEDALKALATKSAEAIAADDSASLADWSNGFGWHRSLLDERLSIVAKSKRELTEALEAFAQEEKHPALIHATASRATKAPVFVYSGNGAQFAGMGLVAYEQNAAFAVAFDKVDAFFQPLSGWSLKDKLFEDNLKEDLKQTSVAQPLLFAVQVALTEALKASGMTASGVMGHSVGEVAAAWACGALDLKQSVEVIYWRSHHQEAVAGTGRMAVIKLSVAETQALLSSEGFDKVEISAINTDKSLTLSGETEELEAFLKIARKKRLAAKMLDINYPFHSNVVEPIKDGLLKDLASIKPAKAKLPFYSAVTGTCLKGKEMDGQYWWQNVRQPVRFLSAVEAAFADDQTQFLEIGPRAILKGYIAETARDRAQTIIVAESLTQKTGKDLDPVQLAMGRAIANGMLFDKKTVFGANKPCSVALPSYPWQLKPFKLRPSSEAFDIFNDKVVPHALLGQQIRNEEHVWSTELDTAQIPYLEHHKVDGKVILPGAAFAEMALAAAQIAFQTDRVEIRDMDLLQALPLGEDQISSILTRLDTTSGVVEISSRARLVDDEWQLHAKCRVAKIPGDVGEDRSEYELKAPDASRTSSPEEIEALYAMSREFGLDFGPAFQRMTHCERHGDEYIELVIADRDAFTSKREELAAPYALHPLDFDACFHGLNTLYESLEEDAEKMAFIPVRFGRLRILQSGVAVRSARVHVIRSNARGIKADIDMFGDDGSLVATLRDGRFRASALVQRQGLDRLTYFYDSLKLSSPGVEAQGAPINAAALAEALKGLSLPDRTPIDDGQMLLQAASRRGAYDILRQFANDDLTLSEATLPRLTARDDLDGEHADEDLRSRSIHRKQIFGALVSICEQSGLVSASEDGLTLAEDSGLPEFSQILQMLLSENPLWSADCVMLNHALMRMPEMLRTMQRDAEDHGQPQDLYSHDLFEQHLSSSPLSEAHVEQVTASFKAALDLWPEGRPLRVLEFGVGGAKLTKAILPLLEENKGILVSADTNKLIIDRLRILFANSIHFEAVALRSDLEALEPFGPFDFVVSANGLQMMDQASSMLNPLADLLAKDGFMLMSLSDANVYQDLVFGPATSWFDHSVDPSFPVSRFGAAKDWSNWLDEAGFGSIDMAPFANAQGEPDLSGAYLLTAASKPAAKAEETTDIPLLDAEHRTAVLLTDGKDTKAQAFAEALTSGAAAPALSCFDVSNAEEWEKATDLICASQPDDKLDVIYTAGSESTEKASMDRLTGRLHKLADLVRTTSSIPMRLWIIAPGGYPGAENRKSDPVQSSVWSFGRTVSNEYDNHDVRLVDFANTLTASDQAARLANLIQEPGEEREILLEDEAQSVIRVRRGWPQPAKQEEAFGKDDGCQLYHPRTGSFDRLQWVPAKRRKPAEGEVEIEVVAAGLNFRDVMWAQGLLPEEALEDGFAGPTLGFECSGRIVATGKGVSDLKVGDPVMTLAPASFASHVTVSDSAVSKLPETVDLVAAATMPVAFLTSYYALHYLARLEEGEWVLIHGAAGAVGLAALQIAKWRGARIIATAGNDEKRDFLRMLGADHVLDTRSLDFVDQVRAITRKADGPDQEGVDVVLNSLFGEAMERSIELVRPFGRFLELGKRDFYGNTQIGLRPFRRNISYFGIDADQLLNKQPARAKRLFNELADLIAEEQFTQLPYRLFDSADIVDAFRLMQRSGHIGKIVVKAPKPMADPADKAPFKVNSEGHHILVGGLGGFGIEVARWLADQGAKSIVLTSRSGKLSDAALALQTKLAASDCALVVKPCDVSDPAALESLFAELRKERPISGVMHMAAVLDDVLLANMSDEQIDKVLGPKVLGGDNLDMVTRKDDLDYFWLFSSVSVLMGNPGQANYVAANSYMDGLARKRQQQGLPALAIGWGAITDVGILERDKQTAEILARTTGGIEFKARQALDHLAKLLAQVPSESHLATITLAPMNWAYAHDNLPILKTPAYELLKKEAAQSSRSGQQSLDVSSLIDGLDDVAARGEIAKILAQEVADIFRMPVEEINLKRSLTDLGMDSLMGMELRTAAQQKLDIEIPMGAIADGTTIEDIAAKVLERIRGDADSGLSFTEETLLHQHVSSESEATTVATKLNEMRKSDM</sequence>
<keyword evidence="5" id="KW-0511">Multifunctional enzyme</keyword>
<dbReference type="InterPro" id="IPR049900">
    <property type="entry name" value="PKS_mFAS_DH"/>
</dbReference>
<dbReference type="CDD" id="cd00833">
    <property type="entry name" value="PKS"/>
    <property type="match status" value="1"/>
</dbReference>
<dbReference type="FunFam" id="3.40.50.720:FF:000209">
    <property type="entry name" value="Polyketide synthase Pks12"/>
    <property type="match status" value="1"/>
</dbReference>
<dbReference type="InterPro" id="IPR032821">
    <property type="entry name" value="PKS_assoc"/>
</dbReference>
<feature type="region of interest" description="Disordered" evidence="8">
    <location>
        <begin position="433"/>
        <end position="452"/>
    </location>
</feature>
<dbReference type="Proteomes" id="UP000199236">
    <property type="component" value="Unassembled WGS sequence"/>
</dbReference>
<evidence type="ECO:0000259" key="11">
    <source>
        <dbReference type="PROSITE" id="PS52019"/>
    </source>
</evidence>
<dbReference type="GO" id="GO:0016491">
    <property type="term" value="F:oxidoreductase activity"/>
    <property type="evidence" value="ECO:0007669"/>
    <property type="project" value="InterPro"/>
</dbReference>
<dbReference type="PROSITE" id="PS52004">
    <property type="entry name" value="KS3_2"/>
    <property type="match status" value="1"/>
</dbReference>
<dbReference type="SMART" id="SM00823">
    <property type="entry name" value="PKS_PP"/>
    <property type="match status" value="1"/>
</dbReference>
<dbReference type="InterPro" id="IPR049551">
    <property type="entry name" value="PKS_DH_C"/>
</dbReference>
<dbReference type="Pfam" id="PF02801">
    <property type="entry name" value="Ketoacyl-synt_C"/>
    <property type="match status" value="1"/>
</dbReference>
<dbReference type="SMART" id="SM00826">
    <property type="entry name" value="PKS_DH"/>
    <property type="match status" value="1"/>
</dbReference>
<accession>A0A1I5IRH5</accession>
<dbReference type="InterPro" id="IPR011032">
    <property type="entry name" value="GroES-like_sf"/>
</dbReference>
<evidence type="ECO:0000256" key="3">
    <source>
        <dbReference type="ARBA" id="ARBA00022679"/>
    </source>
</evidence>
<dbReference type="InterPro" id="IPR036736">
    <property type="entry name" value="ACP-like_sf"/>
</dbReference>
<proteinExistence type="predicted"/>
<dbReference type="InterPro" id="IPR020843">
    <property type="entry name" value="ER"/>
</dbReference>
<dbReference type="Pfam" id="PF00107">
    <property type="entry name" value="ADH_zinc_N"/>
    <property type="match status" value="1"/>
</dbReference>
<feature type="region of interest" description="C-terminal hotdog fold" evidence="7">
    <location>
        <begin position="1046"/>
        <end position="1197"/>
    </location>
</feature>
<dbReference type="OrthoDB" id="9778690at2"/>
<dbReference type="InterPro" id="IPR014043">
    <property type="entry name" value="Acyl_transferase_dom"/>
</dbReference>
<evidence type="ECO:0000256" key="2">
    <source>
        <dbReference type="ARBA" id="ARBA00022553"/>
    </source>
</evidence>
<dbReference type="SUPFAM" id="SSF53901">
    <property type="entry name" value="Thiolase-like"/>
    <property type="match status" value="1"/>
</dbReference>
<dbReference type="Gene3D" id="3.30.70.3290">
    <property type="match status" value="1"/>
</dbReference>
<dbReference type="InterPro" id="IPR001227">
    <property type="entry name" value="Ac_transferase_dom_sf"/>
</dbReference>
<evidence type="ECO:0000256" key="4">
    <source>
        <dbReference type="ARBA" id="ARBA00022857"/>
    </source>
</evidence>
<dbReference type="SMART" id="SM00827">
    <property type="entry name" value="PKS_AT"/>
    <property type="match status" value="1"/>
</dbReference>
<dbReference type="InterPro" id="IPR057326">
    <property type="entry name" value="KR_dom"/>
</dbReference>
<evidence type="ECO:0000313" key="13">
    <source>
        <dbReference type="Proteomes" id="UP000199236"/>
    </source>
</evidence>
<dbReference type="SUPFAM" id="SSF51735">
    <property type="entry name" value="NAD(P)-binding Rossmann-fold domains"/>
    <property type="match status" value="3"/>
</dbReference>
<dbReference type="InterPro" id="IPR036291">
    <property type="entry name" value="NAD(P)-bd_dom_sf"/>
</dbReference>
<dbReference type="SUPFAM" id="SSF53335">
    <property type="entry name" value="S-adenosyl-L-methionine-dependent methyltransferases"/>
    <property type="match status" value="1"/>
</dbReference>
<dbReference type="Gene3D" id="3.40.366.10">
    <property type="entry name" value="Malonyl-Coenzyme A Acyl Carrier Protein, domain 2"/>
    <property type="match status" value="1"/>
</dbReference>
<dbReference type="InterPro" id="IPR020807">
    <property type="entry name" value="PKS_DH"/>
</dbReference>
<gene>
    <name evidence="12" type="ORF">SAMN04488056_109169</name>
</gene>
<dbReference type="Gene3D" id="3.90.180.10">
    <property type="entry name" value="Medium-chain alcohol dehydrogenases, catalytic domain"/>
    <property type="match status" value="1"/>
</dbReference>
<dbReference type="InterPro" id="IPR016035">
    <property type="entry name" value="Acyl_Trfase/lysoPLipase"/>
</dbReference>
<dbReference type="PROSITE" id="PS00606">
    <property type="entry name" value="KS3_1"/>
    <property type="match status" value="1"/>
</dbReference>
<dbReference type="STRING" id="655353.SAMN04488056_109169"/>
<feature type="active site" description="Proton acceptor; for dehydratase activity" evidence="7">
    <location>
        <position position="938"/>
    </location>
</feature>
<dbReference type="Pfam" id="PF00698">
    <property type="entry name" value="Acyl_transf_1"/>
    <property type="match status" value="1"/>
</dbReference>
<evidence type="ECO:0000313" key="12">
    <source>
        <dbReference type="EMBL" id="SFO63165.1"/>
    </source>
</evidence>
<feature type="compositionally biased region" description="Polar residues" evidence="8">
    <location>
        <begin position="440"/>
        <end position="452"/>
    </location>
</feature>
<dbReference type="InterPro" id="IPR020841">
    <property type="entry name" value="PKS_Beta-ketoAc_synthase_dom"/>
</dbReference>
<dbReference type="Gene3D" id="3.40.50.720">
    <property type="entry name" value="NAD(P)-binding Rossmann-like Domain"/>
    <property type="match status" value="3"/>
</dbReference>
<reference evidence="12 13" key="1">
    <citation type="submission" date="2016-10" db="EMBL/GenBank/DDBJ databases">
        <authorList>
            <person name="de Groot N.N."/>
        </authorList>
    </citation>
    <scope>NUCLEOTIDE SEQUENCE [LARGE SCALE GENOMIC DNA]</scope>
    <source>
        <strain evidence="12 13">CGMCC 1.9157</strain>
    </source>
</reference>
<dbReference type="Gene3D" id="3.40.50.150">
    <property type="entry name" value="Vaccinia Virus protein VP39"/>
    <property type="match status" value="1"/>
</dbReference>
<dbReference type="InterPro" id="IPR020806">
    <property type="entry name" value="PKS_PP-bd"/>
</dbReference>
<dbReference type="CDD" id="cd05195">
    <property type="entry name" value="enoyl_red"/>
    <property type="match status" value="1"/>
</dbReference>
<dbReference type="InterPro" id="IPR013154">
    <property type="entry name" value="ADH-like_N"/>
</dbReference>
<dbReference type="InterPro" id="IPR042104">
    <property type="entry name" value="PKS_dehydratase_sf"/>
</dbReference>
<dbReference type="GO" id="GO:0006633">
    <property type="term" value="P:fatty acid biosynthetic process"/>
    <property type="evidence" value="ECO:0007669"/>
    <property type="project" value="InterPro"/>
</dbReference>
<feature type="domain" description="Ketosynthase family 3 (KS3)" evidence="10">
    <location>
        <begin position="3"/>
        <end position="425"/>
    </location>
</feature>
<dbReference type="SUPFAM" id="SSF52151">
    <property type="entry name" value="FabD/lysophospholipase-like"/>
    <property type="match status" value="1"/>
</dbReference>
<dbReference type="InterPro" id="IPR016039">
    <property type="entry name" value="Thiolase-like"/>
</dbReference>
<dbReference type="PROSITE" id="PS52019">
    <property type="entry name" value="PKS_MFAS_DH"/>
    <property type="match status" value="1"/>
</dbReference>
<dbReference type="Pfam" id="PF21089">
    <property type="entry name" value="PKS_DH_N"/>
    <property type="match status" value="1"/>
</dbReference>
<dbReference type="Gene3D" id="1.10.1200.10">
    <property type="entry name" value="ACP-like"/>
    <property type="match status" value="1"/>
</dbReference>
<protein>
    <submittedName>
        <fullName evidence="12">Acyl transferase domain-containing protein</fullName>
    </submittedName>
</protein>
<evidence type="ECO:0000256" key="6">
    <source>
        <dbReference type="ARBA" id="ARBA00023315"/>
    </source>
</evidence>
<dbReference type="Gene3D" id="3.10.129.110">
    <property type="entry name" value="Polyketide synthase dehydratase"/>
    <property type="match status" value="1"/>
</dbReference>
<keyword evidence="2" id="KW-0597">Phosphoprotein</keyword>
<dbReference type="InterPro" id="IPR009081">
    <property type="entry name" value="PP-bd_ACP"/>
</dbReference>
<dbReference type="EMBL" id="FOVR01000009">
    <property type="protein sequence ID" value="SFO63165.1"/>
    <property type="molecule type" value="Genomic_DNA"/>
</dbReference>
<dbReference type="InterPro" id="IPR016036">
    <property type="entry name" value="Malonyl_transacylase_ACP-bd"/>
</dbReference>
<dbReference type="InterPro" id="IPR018201">
    <property type="entry name" value="Ketoacyl_synth_AS"/>
</dbReference>
<feature type="domain" description="Carrier" evidence="9">
    <location>
        <begin position="2449"/>
        <end position="2526"/>
    </location>
</feature>
<dbReference type="Pfam" id="PF14765">
    <property type="entry name" value="PS-DH"/>
    <property type="match status" value="1"/>
</dbReference>
<dbReference type="InterPro" id="IPR006162">
    <property type="entry name" value="Ppantetheine_attach_site"/>
</dbReference>
<feature type="active site" description="Proton donor; for dehydratase activity" evidence="7">
    <location>
        <position position="1112"/>
    </location>
</feature>
<dbReference type="InterPro" id="IPR014031">
    <property type="entry name" value="Ketoacyl_synth_C"/>
</dbReference>
<dbReference type="InterPro" id="IPR013968">
    <property type="entry name" value="PKS_KR"/>
</dbReference>
<dbReference type="PROSITE" id="PS00012">
    <property type="entry name" value="PHOSPHOPANTETHEINE"/>
    <property type="match status" value="1"/>
</dbReference>
<dbReference type="Pfam" id="PF00550">
    <property type="entry name" value="PP-binding"/>
    <property type="match status" value="1"/>
</dbReference>
<keyword evidence="4" id="KW-0521">NADP</keyword>
<dbReference type="Gene3D" id="3.40.47.10">
    <property type="match status" value="1"/>
</dbReference>